<reference evidence="4 5" key="1">
    <citation type="submission" date="2019-10" db="EMBL/GenBank/DDBJ databases">
        <authorList>
            <person name="Dong K."/>
        </authorList>
    </citation>
    <scope>NUCLEOTIDE SEQUENCE [LARGE SCALE GENOMIC DNA]</scope>
    <source>
        <strain evidence="3">Dk386</strain>
        <strain evidence="4">dk386</strain>
        <strain evidence="2">Dk771</strain>
        <strain evidence="5">dk771</strain>
    </source>
</reference>
<evidence type="ECO:0000313" key="4">
    <source>
        <dbReference type="Proteomes" id="UP000327478"/>
    </source>
</evidence>
<sequence length="217" mass="24026">MLCRREINMKNNGFTMLEVLVGLVIAMLCMIMMLMTFKQISKISLESSLDADYDTQVQLGMLVLQKIIQNAGYGSGNVGDIAVDNNTLYLRFTPDLAEPTTLKCQALTYQNDVSKKEYKLFLLENTNCGTDTVLKDLPWTNSSTNKSPLITIKNQEITEGTAPIFTFSLQSLVSPQKCTPYAISEHNPSGSKTVTITAQGQHINSKQIQSSICLNNI</sequence>
<dbReference type="Pfam" id="PF07963">
    <property type="entry name" value="N_methyl"/>
    <property type="match status" value="1"/>
</dbReference>
<dbReference type="InterPro" id="IPR012902">
    <property type="entry name" value="N_methyl_site"/>
</dbReference>
<evidence type="ECO:0000313" key="3">
    <source>
        <dbReference type="EMBL" id="QGA10405.1"/>
    </source>
</evidence>
<evidence type="ECO:0000313" key="5">
    <source>
        <dbReference type="Proteomes" id="UP000480556"/>
    </source>
</evidence>
<organism evidence="2 5">
    <name type="scientific">Acinetobacter wanghuae</name>
    <dbReference type="NCBI Taxonomy" id="2662362"/>
    <lineage>
        <taxon>Bacteria</taxon>
        <taxon>Pseudomonadati</taxon>
        <taxon>Pseudomonadota</taxon>
        <taxon>Gammaproteobacteria</taxon>
        <taxon>Moraxellales</taxon>
        <taxon>Moraxellaceae</taxon>
        <taxon>Acinetobacter</taxon>
    </lineage>
</organism>
<dbReference type="Proteomes" id="UP000480556">
    <property type="component" value="Unassembled WGS sequence"/>
</dbReference>
<dbReference type="AlphaFoldDB" id="A0A5Q0NZX2"/>
<accession>A0A5Q0NZX2</accession>
<evidence type="ECO:0000313" key="2">
    <source>
        <dbReference type="EMBL" id="MQW93169.1"/>
    </source>
</evidence>
<evidence type="ECO:0000256" key="1">
    <source>
        <dbReference type="SAM" id="Phobius"/>
    </source>
</evidence>
<keyword evidence="1" id="KW-0812">Transmembrane</keyword>
<protein>
    <recommendedName>
        <fullName evidence="6">Prepilin-type N-terminal cleavage/methylation domain-containing protein</fullName>
    </recommendedName>
</protein>
<dbReference type="EMBL" id="WITK01000025">
    <property type="protein sequence ID" value="MQW93169.1"/>
    <property type="molecule type" value="Genomic_DNA"/>
</dbReference>
<keyword evidence="4" id="KW-1185">Reference proteome</keyword>
<feature type="transmembrane region" description="Helical" evidence="1">
    <location>
        <begin position="12"/>
        <end position="37"/>
    </location>
</feature>
<proteinExistence type="predicted"/>
<gene>
    <name evidence="3" type="ORF">GFH30_02880</name>
    <name evidence="2" type="ORF">GHJ48_12335</name>
</gene>
<evidence type="ECO:0008006" key="6">
    <source>
        <dbReference type="Google" id="ProtNLM"/>
    </source>
</evidence>
<dbReference type="EMBL" id="CP045650">
    <property type="protein sequence ID" value="QGA10405.1"/>
    <property type="molecule type" value="Genomic_DNA"/>
</dbReference>
<name>A0A5Q0NZX2_9GAMM</name>
<keyword evidence="1" id="KW-0472">Membrane</keyword>
<dbReference type="Proteomes" id="UP000327478">
    <property type="component" value="Chromosome"/>
</dbReference>
<keyword evidence="1" id="KW-1133">Transmembrane helix</keyword>